<dbReference type="PROSITE" id="PS50949">
    <property type="entry name" value="HTH_GNTR"/>
    <property type="match status" value="1"/>
</dbReference>
<dbReference type="InterPro" id="IPR011663">
    <property type="entry name" value="UTRA"/>
</dbReference>
<dbReference type="NCBIfam" id="TIGR02325">
    <property type="entry name" value="C_P_lyase_phnF"/>
    <property type="match status" value="1"/>
</dbReference>
<dbReference type="RefSeq" id="WP_131309471.1">
    <property type="nucleotide sequence ID" value="NZ_SJFN01000014.1"/>
</dbReference>
<dbReference type="Proteomes" id="UP000292781">
    <property type="component" value="Unassembled WGS sequence"/>
</dbReference>
<dbReference type="InterPro" id="IPR028978">
    <property type="entry name" value="Chorismate_lyase_/UTRA_dom_sf"/>
</dbReference>
<dbReference type="InterPro" id="IPR000524">
    <property type="entry name" value="Tscrpt_reg_HTH_GntR"/>
</dbReference>
<dbReference type="InterPro" id="IPR036390">
    <property type="entry name" value="WH_DNA-bd_sf"/>
</dbReference>
<evidence type="ECO:0000259" key="4">
    <source>
        <dbReference type="PROSITE" id="PS50949"/>
    </source>
</evidence>
<dbReference type="Pfam" id="PF07702">
    <property type="entry name" value="UTRA"/>
    <property type="match status" value="1"/>
</dbReference>
<feature type="domain" description="HTH gntR-type" evidence="4">
    <location>
        <begin position="8"/>
        <end position="76"/>
    </location>
</feature>
<evidence type="ECO:0000313" key="6">
    <source>
        <dbReference type="Proteomes" id="UP000292781"/>
    </source>
</evidence>
<evidence type="ECO:0000256" key="3">
    <source>
        <dbReference type="ARBA" id="ARBA00023163"/>
    </source>
</evidence>
<organism evidence="5 6">
    <name type="scientific">Siculibacillus lacustris</name>
    <dbReference type="NCBI Taxonomy" id="1549641"/>
    <lineage>
        <taxon>Bacteria</taxon>
        <taxon>Pseudomonadati</taxon>
        <taxon>Pseudomonadota</taxon>
        <taxon>Alphaproteobacteria</taxon>
        <taxon>Hyphomicrobiales</taxon>
        <taxon>Ancalomicrobiaceae</taxon>
        <taxon>Siculibacillus</taxon>
    </lineage>
</organism>
<dbReference type="EMBL" id="SJFN01000014">
    <property type="protein sequence ID" value="TBW37590.1"/>
    <property type="molecule type" value="Genomic_DNA"/>
</dbReference>
<dbReference type="InterPro" id="IPR050679">
    <property type="entry name" value="Bact_HTH_transcr_reg"/>
</dbReference>
<dbReference type="SMART" id="SM00345">
    <property type="entry name" value="HTH_GNTR"/>
    <property type="match status" value="1"/>
</dbReference>
<keyword evidence="2" id="KW-0238">DNA-binding</keyword>
<dbReference type="PRINTS" id="PR00035">
    <property type="entry name" value="HTHGNTR"/>
</dbReference>
<dbReference type="GO" id="GO:0045892">
    <property type="term" value="P:negative regulation of DNA-templated transcription"/>
    <property type="evidence" value="ECO:0007669"/>
    <property type="project" value="TreeGrafter"/>
</dbReference>
<keyword evidence="1" id="KW-0805">Transcription regulation</keyword>
<sequence>MLARGTGIAVWRQVAEILETGIADGEWRAGGRLPTEAEMALRFGVNRHTVRQAIKDLVERGLVRSVQGSGTFVEAPPLAYPIAERTRFSDIVMAQAREPSGRLISATREVANPAVGAALELAAGAEVIRLETVRAADGVPISWALSAFPAARFADVAESFATTSSFTAAFRAAGVADYVRAFTRIGARNADAIDAERLEIALGRPVIEIEGVNTDLDGRPIQWARARFAGDRVRVTVG</sequence>
<gene>
    <name evidence="5" type="primary">phnF</name>
    <name evidence="5" type="ORF">EYW49_10795</name>
</gene>
<dbReference type="Gene3D" id="1.10.10.10">
    <property type="entry name" value="Winged helix-like DNA-binding domain superfamily/Winged helix DNA-binding domain"/>
    <property type="match status" value="1"/>
</dbReference>
<dbReference type="PANTHER" id="PTHR44846">
    <property type="entry name" value="MANNOSYL-D-GLYCERATE TRANSPORT/METABOLISM SYSTEM REPRESSOR MNGR-RELATED"/>
    <property type="match status" value="1"/>
</dbReference>
<dbReference type="Gene3D" id="3.40.1410.10">
    <property type="entry name" value="Chorismate lyase-like"/>
    <property type="match status" value="1"/>
</dbReference>
<comment type="caution">
    <text evidence="5">The sequence shown here is derived from an EMBL/GenBank/DDBJ whole genome shotgun (WGS) entry which is preliminary data.</text>
</comment>
<accession>A0A4Q9VQ04</accession>
<dbReference type="CDD" id="cd07377">
    <property type="entry name" value="WHTH_GntR"/>
    <property type="match status" value="1"/>
</dbReference>
<dbReference type="InterPro" id="IPR036388">
    <property type="entry name" value="WH-like_DNA-bd_sf"/>
</dbReference>
<protein>
    <submittedName>
        <fullName evidence="5">Phosphonate metabolism transcriptional regulator PhnF</fullName>
    </submittedName>
</protein>
<dbReference type="PANTHER" id="PTHR44846:SF1">
    <property type="entry name" value="MANNOSYL-D-GLYCERATE TRANSPORT_METABOLISM SYSTEM REPRESSOR MNGR-RELATED"/>
    <property type="match status" value="1"/>
</dbReference>
<evidence type="ECO:0000313" key="5">
    <source>
        <dbReference type="EMBL" id="TBW37590.1"/>
    </source>
</evidence>
<dbReference type="GO" id="GO:0003677">
    <property type="term" value="F:DNA binding"/>
    <property type="evidence" value="ECO:0007669"/>
    <property type="project" value="UniProtKB-KW"/>
</dbReference>
<dbReference type="OrthoDB" id="9800645at2"/>
<evidence type="ECO:0000256" key="2">
    <source>
        <dbReference type="ARBA" id="ARBA00023125"/>
    </source>
</evidence>
<dbReference type="SMART" id="SM00866">
    <property type="entry name" value="UTRA"/>
    <property type="match status" value="1"/>
</dbReference>
<dbReference type="GO" id="GO:0003700">
    <property type="term" value="F:DNA-binding transcription factor activity"/>
    <property type="evidence" value="ECO:0007669"/>
    <property type="project" value="InterPro"/>
</dbReference>
<keyword evidence="6" id="KW-1185">Reference proteome</keyword>
<evidence type="ECO:0000256" key="1">
    <source>
        <dbReference type="ARBA" id="ARBA00023015"/>
    </source>
</evidence>
<proteinExistence type="predicted"/>
<dbReference type="SUPFAM" id="SSF64288">
    <property type="entry name" value="Chorismate lyase-like"/>
    <property type="match status" value="1"/>
</dbReference>
<dbReference type="InterPro" id="IPR012702">
    <property type="entry name" value="CP_lyase_PhnF"/>
</dbReference>
<dbReference type="SUPFAM" id="SSF46785">
    <property type="entry name" value="Winged helix' DNA-binding domain"/>
    <property type="match status" value="1"/>
</dbReference>
<dbReference type="Pfam" id="PF00392">
    <property type="entry name" value="GntR"/>
    <property type="match status" value="1"/>
</dbReference>
<keyword evidence="3" id="KW-0804">Transcription</keyword>
<reference evidence="5 6" key="1">
    <citation type="submission" date="2019-02" db="EMBL/GenBank/DDBJ databases">
        <title>Siculibacillus lacustris gen. nov., sp. nov., a new rosette-forming bacterium isolated from a freshwater crater lake (Lake St. Ana, Romania).</title>
        <authorList>
            <person name="Felfoldi T."/>
            <person name="Marton Z."/>
            <person name="Szabo A."/>
            <person name="Mentes A."/>
            <person name="Boka K."/>
            <person name="Marialigeti K."/>
            <person name="Mathe I."/>
            <person name="Koncz M."/>
            <person name="Schumann P."/>
            <person name="Toth E."/>
        </authorList>
    </citation>
    <scope>NUCLEOTIDE SEQUENCE [LARGE SCALE GENOMIC DNA]</scope>
    <source>
        <strain evidence="5 6">SA-279</strain>
    </source>
</reference>
<dbReference type="AlphaFoldDB" id="A0A4Q9VQ04"/>
<name>A0A4Q9VQ04_9HYPH</name>